<dbReference type="GO" id="GO:0004674">
    <property type="term" value="F:protein serine/threonine kinase activity"/>
    <property type="evidence" value="ECO:0007669"/>
    <property type="project" value="UniProtKB-EC"/>
</dbReference>
<name>Q01PF7_SOLUE</name>
<dbReference type="GO" id="GO:0005524">
    <property type="term" value="F:ATP binding"/>
    <property type="evidence" value="ECO:0007669"/>
    <property type="project" value="InterPro"/>
</dbReference>
<dbReference type="InterPro" id="IPR010624">
    <property type="entry name" value="KaiC_dom"/>
</dbReference>
<proteinExistence type="predicted"/>
<dbReference type="GO" id="GO:0016787">
    <property type="term" value="F:hydrolase activity"/>
    <property type="evidence" value="ECO:0007669"/>
    <property type="project" value="UniProtKB-KW"/>
</dbReference>
<evidence type="ECO:0000256" key="4">
    <source>
        <dbReference type="ARBA" id="ARBA00022737"/>
    </source>
</evidence>
<dbReference type="InterPro" id="IPR051347">
    <property type="entry name" value="Circadian_clock_KaiC-rel"/>
</dbReference>
<dbReference type="EMBL" id="CP000473">
    <property type="protein sequence ID" value="ABJ88463.1"/>
    <property type="molecule type" value="Genomic_DNA"/>
</dbReference>
<dbReference type="InParanoid" id="Q01PF7"/>
<protein>
    <recommendedName>
        <fullName evidence="1">non-specific serine/threonine protein kinase</fullName>
        <ecNumber evidence="1">2.7.11.1</ecNumber>
    </recommendedName>
</protein>
<dbReference type="Gene3D" id="3.40.50.300">
    <property type="entry name" value="P-loop containing nucleotide triphosphate hydrolases"/>
    <property type="match status" value="2"/>
</dbReference>
<evidence type="ECO:0000256" key="1">
    <source>
        <dbReference type="ARBA" id="ARBA00012513"/>
    </source>
</evidence>
<dbReference type="PANTHER" id="PTHR42926">
    <property type="match status" value="1"/>
</dbReference>
<keyword evidence="5" id="KW-0418">Kinase</keyword>
<dbReference type="InterPro" id="IPR030665">
    <property type="entry name" value="KaiC"/>
</dbReference>
<sequence>MLTPSHEPIARPISIGVSGLDAVLSGGLPPSHLYLIDGDPGTGKTTLGIQFLLAGVQQGEPVLYITLSESERELRQVARSHAWNLDGVNIFELLPMEESLKAEEQYTVLYPGEVELSATIKGILTRVEQVQPKRIVFDSLSELRLLAREPLRFRRQLLALKQYFGGRDCTVLMLDDHTAGEGEGDIQSIVHGVVRLQNLARDYGTKRRRMEILKLRGVQFREGFHDYNIRTGGLEVYPRLVATPQQTRFPAQEAISGIVELDALLGGGLTQGTSTLLMGPAGAGKSTIGLRYAAAAAERGEYAYYVTFDEGLTTLLERSSGLGIDLQPLLDNGRLHLEVVDPSELSPGHFIHRVRAEVEKNDARTVVIDSLNGLLAAMPGEDFLTIQLHDLLAFLNNKGVASILIMAQYGILGQGMASPIDVSYLADTILLLRYFENSGEVRQAISVVKRRSGRHERTIRELQLGPDTIRVGRPLVEFQGVLTGVPTYVGKHKPLLEEAYDGVKP</sequence>
<dbReference type="CDD" id="cd19488">
    <property type="entry name" value="KaiC-like_N"/>
    <property type="match status" value="1"/>
</dbReference>
<dbReference type="KEGG" id="sus:Acid_7555"/>
<evidence type="ECO:0000256" key="6">
    <source>
        <dbReference type="ARBA" id="ARBA00022801"/>
    </source>
</evidence>
<dbReference type="PRINTS" id="PR01874">
    <property type="entry name" value="DNAREPAIRADA"/>
</dbReference>
<feature type="domain" description="KaiC" evidence="7">
    <location>
        <begin position="252"/>
        <end position="485"/>
    </location>
</feature>
<evidence type="ECO:0000313" key="8">
    <source>
        <dbReference type="EMBL" id="ABJ88463.1"/>
    </source>
</evidence>
<keyword evidence="2" id="KW-0597">Phosphoprotein</keyword>
<keyword evidence="4" id="KW-0677">Repeat</keyword>
<dbReference type="PANTHER" id="PTHR42926:SF1">
    <property type="entry name" value="CIRCADIAN CLOCK OSCILLATOR PROTEIN KAIC 1"/>
    <property type="match status" value="1"/>
</dbReference>
<dbReference type="SUPFAM" id="SSF52540">
    <property type="entry name" value="P-loop containing nucleoside triphosphate hydrolases"/>
    <property type="match status" value="2"/>
</dbReference>
<dbReference type="InterPro" id="IPR003593">
    <property type="entry name" value="AAA+_ATPase"/>
</dbReference>
<keyword evidence="6" id="KW-0378">Hydrolase</keyword>
<dbReference type="EC" id="2.7.11.1" evidence="1"/>
<dbReference type="eggNOG" id="COG0467">
    <property type="taxonomic scope" value="Bacteria"/>
</dbReference>
<organism evidence="8">
    <name type="scientific">Solibacter usitatus (strain Ellin6076)</name>
    <dbReference type="NCBI Taxonomy" id="234267"/>
    <lineage>
        <taxon>Bacteria</taxon>
        <taxon>Pseudomonadati</taxon>
        <taxon>Acidobacteriota</taxon>
        <taxon>Terriglobia</taxon>
        <taxon>Bryobacterales</taxon>
        <taxon>Solibacteraceae</taxon>
        <taxon>Candidatus Solibacter</taxon>
    </lineage>
</organism>
<evidence type="ECO:0000256" key="2">
    <source>
        <dbReference type="ARBA" id="ARBA00022553"/>
    </source>
</evidence>
<reference evidence="8" key="1">
    <citation type="submission" date="2006-10" db="EMBL/GenBank/DDBJ databases">
        <title>Complete sequence of Solibacter usitatus Ellin6076.</title>
        <authorList>
            <consortium name="US DOE Joint Genome Institute"/>
            <person name="Copeland A."/>
            <person name="Lucas S."/>
            <person name="Lapidus A."/>
            <person name="Barry K."/>
            <person name="Detter J.C."/>
            <person name="Glavina del Rio T."/>
            <person name="Hammon N."/>
            <person name="Israni S."/>
            <person name="Dalin E."/>
            <person name="Tice H."/>
            <person name="Pitluck S."/>
            <person name="Thompson L.S."/>
            <person name="Brettin T."/>
            <person name="Bruce D."/>
            <person name="Han C."/>
            <person name="Tapia R."/>
            <person name="Gilna P."/>
            <person name="Schmutz J."/>
            <person name="Larimer F."/>
            <person name="Land M."/>
            <person name="Hauser L."/>
            <person name="Kyrpides N."/>
            <person name="Mikhailova N."/>
            <person name="Janssen P.H."/>
            <person name="Kuske C.R."/>
            <person name="Richardson P."/>
        </authorList>
    </citation>
    <scope>NUCLEOTIDE SEQUENCE</scope>
    <source>
        <strain evidence="8">Ellin6076</strain>
    </source>
</reference>
<evidence type="ECO:0000259" key="7">
    <source>
        <dbReference type="PROSITE" id="PS51146"/>
    </source>
</evidence>
<dbReference type="SMART" id="SM00382">
    <property type="entry name" value="AAA"/>
    <property type="match status" value="2"/>
</dbReference>
<evidence type="ECO:0000256" key="3">
    <source>
        <dbReference type="ARBA" id="ARBA00022679"/>
    </source>
</evidence>
<dbReference type="Pfam" id="PF06745">
    <property type="entry name" value="ATPase"/>
    <property type="match status" value="2"/>
</dbReference>
<dbReference type="HOGENOM" id="CLU_023669_4_2_0"/>
<dbReference type="InterPro" id="IPR027417">
    <property type="entry name" value="P-loop_NTPase"/>
</dbReference>
<dbReference type="InterPro" id="IPR014774">
    <property type="entry name" value="KaiC-like_dom"/>
</dbReference>
<feature type="domain" description="KaiC" evidence="7">
    <location>
        <begin position="11"/>
        <end position="250"/>
    </location>
</feature>
<accession>Q01PF7</accession>
<dbReference type="STRING" id="234267.Acid_7555"/>
<gene>
    <name evidence="8" type="ordered locus">Acid_7555</name>
</gene>
<keyword evidence="3" id="KW-0808">Transferase</keyword>
<dbReference type="PROSITE" id="PS51146">
    <property type="entry name" value="KAIC"/>
    <property type="match status" value="2"/>
</dbReference>
<evidence type="ECO:0000256" key="5">
    <source>
        <dbReference type="ARBA" id="ARBA00022777"/>
    </source>
</evidence>
<dbReference type="PIRSF" id="PIRSF039117">
    <property type="entry name" value="KaiC"/>
    <property type="match status" value="1"/>
</dbReference>
<dbReference type="AlphaFoldDB" id="Q01PF7"/>